<evidence type="ECO:0000256" key="1">
    <source>
        <dbReference type="SAM" id="Phobius"/>
    </source>
</evidence>
<reference evidence="2 3" key="1">
    <citation type="submission" date="2018-05" db="EMBL/GenBank/DDBJ databases">
        <title>Coraliomargarita sinensis sp. nov., isolated from a marine solar saltern.</title>
        <authorList>
            <person name="Zhou L.Y."/>
        </authorList>
    </citation>
    <scope>NUCLEOTIDE SEQUENCE [LARGE SCALE GENOMIC DNA]</scope>
    <source>
        <strain evidence="2 3">WN38</strain>
    </source>
</reference>
<evidence type="ECO:0000313" key="2">
    <source>
        <dbReference type="EMBL" id="PXA04804.1"/>
    </source>
</evidence>
<dbReference type="AlphaFoldDB" id="A0A317ZGM8"/>
<dbReference type="RefSeq" id="WP_110130610.1">
    <property type="nucleotide sequence ID" value="NZ_QHJQ01000003.1"/>
</dbReference>
<accession>A0A317ZGM8</accession>
<sequence length="131" mass="14223">MDPLDRKIDDLLASRPAKAPDDFADRTLAKLDARAELKKSGGLASLIRFALPMAAAVALAFILYKQFTPDGTEAPAQVADSPISSDEDLNSYEIQEILLLQEGLAGFARIEAEELSRGDDLLITLETLYSI</sequence>
<keyword evidence="1" id="KW-0472">Membrane</keyword>
<organism evidence="2 3">
    <name type="scientific">Coraliomargarita sinensis</name>
    <dbReference type="NCBI Taxonomy" id="2174842"/>
    <lineage>
        <taxon>Bacteria</taxon>
        <taxon>Pseudomonadati</taxon>
        <taxon>Verrucomicrobiota</taxon>
        <taxon>Opitutia</taxon>
        <taxon>Puniceicoccales</taxon>
        <taxon>Coraliomargaritaceae</taxon>
        <taxon>Coraliomargarita</taxon>
    </lineage>
</organism>
<feature type="transmembrane region" description="Helical" evidence="1">
    <location>
        <begin position="46"/>
        <end position="64"/>
    </location>
</feature>
<keyword evidence="1" id="KW-0812">Transmembrane</keyword>
<proteinExistence type="predicted"/>
<dbReference type="EMBL" id="QHJQ01000003">
    <property type="protein sequence ID" value="PXA04804.1"/>
    <property type="molecule type" value="Genomic_DNA"/>
</dbReference>
<evidence type="ECO:0000313" key="3">
    <source>
        <dbReference type="Proteomes" id="UP000247099"/>
    </source>
</evidence>
<comment type="caution">
    <text evidence="2">The sequence shown here is derived from an EMBL/GenBank/DDBJ whole genome shotgun (WGS) entry which is preliminary data.</text>
</comment>
<dbReference type="Proteomes" id="UP000247099">
    <property type="component" value="Unassembled WGS sequence"/>
</dbReference>
<protein>
    <submittedName>
        <fullName evidence="2">Uncharacterized protein</fullName>
    </submittedName>
</protein>
<name>A0A317ZGM8_9BACT</name>
<keyword evidence="1" id="KW-1133">Transmembrane helix</keyword>
<dbReference type="InParanoid" id="A0A317ZGM8"/>
<gene>
    <name evidence="2" type="ORF">DDZ13_06460</name>
</gene>
<keyword evidence="3" id="KW-1185">Reference proteome</keyword>